<sequence>MSYNHPSQRIDKPPKYPSDHWKFQNSKYPGPVSAMKTYYNPFFINKPSVLGYSPINTMSNQAAYSTLHRNSIPSSGSNRGKYISGANRLSKDGKACLLKAICEVSQVAQRKGTFMEEIIKVIFRY</sequence>
<reference evidence="1" key="1">
    <citation type="journal article" date="2023" name="Insect Mol. Biol.">
        <title>Genome sequencing provides insights into the evolution of gene families encoding plant cell wall-degrading enzymes in longhorned beetles.</title>
        <authorList>
            <person name="Shin N.R."/>
            <person name="Okamura Y."/>
            <person name="Kirsch R."/>
            <person name="Pauchet Y."/>
        </authorList>
    </citation>
    <scope>NUCLEOTIDE SEQUENCE</scope>
    <source>
        <strain evidence="1">RBIC_L_NR</strain>
    </source>
</reference>
<dbReference type="InterPro" id="IPR006631">
    <property type="entry name" value="DM4_12"/>
</dbReference>
<name>A0AAV8ZNP0_9CUCU</name>
<feature type="non-terminal residue" evidence="1">
    <location>
        <position position="125"/>
    </location>
</feature>
<dbReference type="EMBL" id="JANEYF010000878">
    <property type="protein sequence ID" value="KAJ8967294.1"/>
    <property type="molecule type" value="Genomic_DNA"/>
</dbReference>
<evidence type="ECO:0000313" key="1">
    <source>
        <dbReference type="EMBL" id="KAJ8967294.1"/>
    </source>
</evidence>
<comment type="caution">
    <text evidence="1">The sequence shown here is derived from an EMBL/GenBank/DDBJ whole genome shotgun (WGS) entry which is preliminary data.</text>
</comment>
<dbReference type="AlphaFoldDB" id="A0AAV8ZNP0"/>
<protein>
    <submittedName>
        <fullName evidence="1">Uncharacterized protein</fullName>
    </submittedName>
</protein>
<organism evidence="1 2">
    <name type="scientific">Rhamnusium bicolor</name>
    <dbReference type="NCBI Taxonomy" id="1586634"/>
    <lineage>
        <taxon>Eukaryota</taxon>
        <taxon>Metazoa</taxon>
        <taxon>Ecdysozoa</taxon>
        <taxon>Arthropoda</taxon>
        <taxon>Hexapoda</taxon>
        <taxon>Insecta</taxon>
        <taxon>Pterygota</taxon>
        <taxon>Neoptera</taxon>
        <taxon>Endopterygota</taxon>
        <taxon>Coleoptera</taxon>
        <taxon>Polyphaga</taxon>
        <taxon>Cucujiformia</taxon>
        <taxon>Chrysomeloidea</taxon>
        <taxon>Cerambycidae</taxon>
        <taxon>Lepturinae</taxon>
        <taxon>Rhagiini</taxon>
        <taxon>Rhamnusium</taxon>
    </lineage>
</organism>
<keyword evidence="2" id="KW-1185">Reference proteome</keyword>
<proteinExistence type="predicted"/>
<dbReference type="Proteomes" id="UP001162156">
    <property type="component" value="Unassembled WGS sequence"/>
</dbReference>
<gene>
    <name evidence="1" type="ORF">NQ314_002967</name>
</gene>
<evidence type="ECO:0000313" key="2">
    <source>
        <dbReference type="Proteomes" id="UP001162156"/>
    </source>
</evidence>
<accession>A0AAV8ZNP0</accession>
<dbReference type="Pfam" id="PF07841">
    <property type="entry name" value="DM4_12"/>
    <property type="match status" value="1"/>
</dbReference>